<accession>A0A517VS07</accession>
<organism evidence="1 2">
    <name type="scientific">Gimesia aquarii</name>
    <dbReference type="NCBI Taxonomy" id="2527964"/>
    <lineage>
        <taxon>Bacteria</taxon>
        <taxon>Pseudomonadati</taxon>
        <taxon>Planctomycetota</taxon>
        <taxon>Planctomycetia</taxon>
        <taxon>Planctomycetales</taxon>
        <taxon>Planctomycetaceae</taxon>
        <taxon>Gimesia</taxon>
    </lineage>
</organism>
<reference evidence="1 2" key="1">
    <citation type="submission" date="2019-03" db="EMBL/GenBank/DDBJ databases">
        <title>Deep-cultivation of Planctomycetes and their phenomic and genomic characterization uncovers novel biology.</title>
        <authorList>
            <person name="Wiegand S."/>
            <person name="Jogler M."/>
            <person name="Boedeker C."/>
            <person name="Pinto D."/>
            <person name="Vollmers J."/>
            <person name="Rivas-Marin E."/>
            <person name="Kohn T."/>
            <person name="Peeters S.H."/>
            <person name="Heuer A."/>
            <person name="Rast P."/>
            <person name="Oberbeckmann S."/>
            <person name="Bunk B."/>
            <person name="Jeske O."/>
            <person name="Meyerdierks A."/>
            <person name="Storesund J.E."/>
            <person name="Kallscheuer N."/>
            <person name="Luecker S."/>
            <person name="Lage O.M."/>
            <person name="Pohl T."/>
            <person name="Merkel B.J."/>
            <person name="Hornburger P."/>
            <person name="Mueller R.-W."/>
            <person name="Bruemmer F."/>
            <person name="Labrenz M."/>
            <person name="Spormann A.M."/>
            <person name="Op den Camp H."/>
            <person name="Overmann J."/>
            <person name="Amann R."/>
            <person name="Jetten M.S.M."/>
            <person name="Mascher T."/>
            <person name="Medema M.H."/>
            <person name="Devos D.P."/>
            <person name="Kaster A.-K."/>
            <person name="Ovreas L."/>
            <person name="Rohde M."/>
            <person name="Galperin M.Y."/>
            <person name="Jogler C."/>
        </authorList>
    </citation>
    <scope>NUCLEOTIDE SEQUENCE [LARGE SCALE GENOMIC DNA]</scope>
    <source>
        <strain evidence="1 2">V144</strain>
    </source>
</reference>
<evidence type="ECO:0000313" key="1">
    <source>
        <dbReference type="EMBL" id="QDT95802.1"/>
    </source>
</evidence>
<protein>
    <submittedName>
        <fullName evidence="1">Uncharacterized protein</fullName>
    </submittedName>
</protein>
<evidence type="ECO:0000313" key="2">
    <source>
        <dbReference type="Proteomes" id="UP000318704"/>
    </source>
</evidence>
<name>A0A517VS07_9PLAN</name>
<proteinExistence type="predicted"/>
<dbReference type="AlphaFoldDB" id="A0A517VS07"/>
<dbReference type="KEGG" id="gaw:V144x_12490"/>
<dbReference type="Proteomes" id="UP000318704">
    <property type="component" value="Chromosome"/>
</dbReference>
<gene>
    <name evidence="1" type="ORF">V144x_12490</name>
</gene>
<sequence>MWKLLGAILVIVLSLWFIFSLPVVPSHSASFWQAESWMQKDSTLPETIPSRVLALTDLPPLEPAPTPDILLAAIQKSKEVGCDGAVLTYSWPSLEPRPGDLTLEELKNGIVINKGRVLFLGIQVLNTTVKDLPTDLQTKRFDDPQVIERFQSFLDALAPLLQNRVRYLSIGNESDIYLTAHPDEINAYATFLNSAYKHAKKIAPDLIVGTTLTDAGALQPEFQQLVKNADAHFLTYYHGQVGVEGTFKDTTKVKEEILKLSTKLDERPIVFQEIGFPAHDQISSAEKQAEFVNGVFDAWDELNSRVPFLNYFMMYDFPESIINDQLTYYGVDDDTKPLVRFLTTLGLHQVDGTPRESWSVFEQRAKELKK</sequence>
<dbReference type="RefSeq" id="WP_144982868.1">
    <property type="nucleotide sequence ID" value="NZ_CP037920.1"/>
</dbReference>
<dbReference type="EMBL" id="CP037920">
    <property type="protein sequence ID" value="QDT95802.1"/>
    <property type="molecule type" value="Genomic_DNA"/>
</dbReference>
<dbReference type="Gene3D" id="3.20.20.80">
    <property type="entry name" value="Glycosidases"/>
    <property type="match status" value="1"/>
</dbReference>
<dbReference type="SUPFAM" id="SSF51445">
    <property type="entry name" value="(Trans)glycosidases"/>
    <property type="match status" value="1"/>
</dbReference>
<dbReference type="InterPro" id="IPR017853">
    <property type="entry name" value="GH"/>
</dbReference>